<organism evidence="2 3">
    <name type="scientific">Pseudochryseolinea flava</name>
    <dbReference type="NCBI Taxonomy" id="2059302"/>
    <lineage>
        <taxon>Bacteria</taxon>
        <taxon>Pseudomonadati</taxon>
        <taxon>Bacteroidota</taxon>
        <taxon>Cytophagia</taxon>
        <taxon>Cytophagales</taxon>
        <taxon>Fulvivirgaceae</taxon>
        <taxon>Pseudochryseolinea</taxon>
    </lineage>
</organism>
<dbReference type="AlphaFoldDB" id="A0A364Y1N6"/>
<gene>
    <name evidence="2" type="ORF">DQQ10_13745</name>
</gene>
<keyword evidence="3" id="KW-1185">Reference proteome</keyword>
<feature type="transmembrane region" description="Helical" evidence="1">
    <location>
        <begin position="143"/>
        <end position="165"/>
    </location>
</feature>
<feature type="transmembrane region" description="Helical" evidence="1">
    <location>
        <begin position="74"/>
        <end position="93"/>
    </location>
</feature>
<keyword evidence="1" id="KW-1133">Transmembrane helix</keyword>
<comment type="caution">
    <text evidence="2">The sequence shown here is derived from an EMBL/GenBank/DDBJ whole genome shotgun (WGS) entry which is preliminary data.</text>
</comment>
<keyword evidence="1" id="KW-0472">Membrane</keyword>
<keyword evidence="1" id="KW-0812">Transmembrane</keyword>
<dbReference type="EMBL" id="QMFY01000006">
    <property type="protein sequence ID" value="RAW00648.1"/>
    <property type="molecule type" value="Genomic_DNA"/>
</dbReference>
<evidence type="ECO:0000313" key="3">
    <source>
        <dbReference type="Proteomes" id="UP000251889"/>
    </source>
</evidence>
<protein>
    <recommendedName>
        <fullName evidence="4">Exosortase K</fullName>
    </recommendedName>
</protein>
<proteinExistence type="predicted"/>
<sequence length="185" mass="20834">MNKNMINKTAFWFVATVATAFALKYVHALSETQDLLMMIKPASKISGWIMQTETSFSHAGFYFPSFDINVSKSFSSFHFFLAAFVIIACTIPFHKLKSHSAVVNFIGALGVAYMLTTAVMVIRIVGLATFIKLDTFAPWLTSYGFLIVTKAILYIGALFITYHVVKRIVLLRFQSKSLMDHYPSF</sequence>
<dbReference type="Proteomes" id="UP000251889">
    <property type="component" value="Unassembled WGS sequence"/>
</dbReference>
<dbReference type="RefSeq" id="WP_112747448.1">
    <property type="nucleotide sequence ID" value="NZ_QMFY01000006.1"/>
</dbReference>
<accession>A0A364Y1N6</accession>
<evidence type="ECO:0008006" key="4">
    <source>
        <dbReference type="Google" id="ProtNLM"/>
    </source>
</evidence>
<name>A0A364Y1N6_9BACT</name>
<evidence type="ECO:0000313" key="2">
    <source>
        <dbReference type="EMBL" id="RAW00648.1"/>
    </source>
</evidence>
<evidence type="ECO:0000256" key="1">
    <source>
        <dbReference type="SAM" id="Phobius"/>
    </source>
</evidence>
<reference evidence="2 3" key="1">
    <citation type="submission" date="2018-06" db="EMBL/GenBank/DDBJ databases">
        <title>Chryseolinea flavus sp. nov., a member of the phylum Bacteroidetes isolated from soil.</title>
        <authorList>
            <person name="Li Y."/>
            <person name="Wang J."/>
        </authorList>
    </citation>
    <scope>NUCLEOTIDE SEQUENCE [LARGE SCALE GENOMIC DNA]</scope>
    <source>
        <strain evidence="2 3">SDU1-6</strain>
    </source>
</reference>
<feature type="transmembrane region" description="Helical" evidence="1">
    <location>
        <begin position="105"/>
        <end position="131"/>
    </location>
</feature>